<name>A0A9P0P1K4_ACAOB</name>
<dbReference type="InterPro" id="IPR019826">
    <property type="entry name" value="Carboxylesterase_B_AS"/>
</dbReference>
<dbReference type="SUPFAM" id="SSF53474">
    <property type="entry name" value="alpha/beta-Hydrolases"/>
    <property type="match status" value="1"/>
</dbReference>
<dbReference type="PANTHER" id="PTHR43142">
    <property type="entry name" value="CARBOXYLIC ESTER HYDROLASE"/>
    <property type="match status" value="1"/>
</dbReference>
<sequence length="586" mass="66915">MYTVPLVINISVYHCPFFGSTMYKRLVVVLQFINLFWTTSCVDFVPEYLQHLSLQVQTPKGIIQGQVKRTKDRDVQYFTFQGIPYALPPTGDLRFKAPVPFKGWEGVLDGTKENIPSCIQILPTMFGGTRESEDCLFLSIFTPSESLNFDKPQMSVMVWIHGGGFLVGNPDIEYYGPDYFMEHNIVLVQISYRLSSFGFLSTEDMESPGNYGLKDQHVAFRWIKENIEYFGGDPDKVTIFGESAGAASVQYHMLNLENRGLFHRAISQSGSSLCMWSYQRNPRSIAFDFGAAIGIRTRNSKELMEKLRRVPVEVLKAATTATMVLHSLSFINGMVFGPSIEPWHDHAFLTNKTHQLLLEGKFIKVPHIVGFNSEETSMAKQGLSIANPLLQVINFDRSVMVPADMNAGDNTEECGKEIWKFYTSNHKPRSEQYIDFVNDGYFFRPIIESARLIGKETPTYLYMFAYEGLIGRNAMGCRDVSDYKGVSHAEEMTYIFSRNDLPTPTLADNTTIARMLKMWTNFAKTGNPTPESDPLLEDIRWPSVDDNLNYLEINKNLIPQSHIKEDMVHFWRDAYYKYGHPPFDTY</sequence>
<feature type="domain" description="Carboxylesterase type B" evidence="7">
    <location>
        <begin position="54"/>
        <end position="571"/>
    </location>
</feature>
<dbReference type="GO" id="GO:0052689">
    <property type="term" value="F:carboxylic ester hydrolase activity"/>
    <property type="evidence" value="ECO:0007669"/>
    <property type="project" value="UniProtKB-KW"/>
</dbReference>
<dbReference type="EC" id="3.1.1.-" evidence="6"/>
<evidence type="ECO:0000256" key="3">
    <source>
        <dbReference type="ARBA" id="ARBA00022801"/>
    </source>
</evidence>
<reference evidence="8" key="1">
    <citation type="submission" date="2022-03" db="EMBL/GenBank/DDBJ databases">
        <authorList>
            <person name="Sayadi A."/>
        </authorList>
    </citation>
    <scope>NUCLEOTIDE SEQUENCE</scope>
</reference>
<dbReference type="PROSITE" id="PS00941">
    <property type="entry name" value="CARBOXYLESTERASE_B_2"/>
    <property type="match status" value="1"/>
</dbReference>
<accession>A0A9P0P1K4</accession>
<comment type="similarity">
    <text evidence="1 6">Belongs to the type-B carboxylesterase/lipase family.</text>
</comment>
<keyword evidence="2" id="KW-0719">Serine esterase</keyword>
<dbReference type="PANTHER" id="PTHR43142:SF1">
    <property type="entry name" value="CARBOXYLIC ESTER HYDROLASE"/>
    <property type="match status" value="1"/>
</dbReference>
<evidence type="ECO:0000259" key="7">
    <source>
        <dbReference type="Pfam" id="PF00135"/>
    </source>
</evidence>
<proteinExistence type="inferred from homology"/>
<evidence type="ECO:0000256" key="5">
    <source>
        <dbReference type="ARBA" id="ARBA00023180"/>
    </source>
</evidence>
<dbReference type="OrthoDB" id="19653at2759"/>
<organism evidence="8 9">
    <name type="scientific">Acanthoscelides obtectus</name>
    <name type="common">Bean weevil</name>
    <name type="synonym">Bruchus obtectus</name>
    <dbReference type="NCBI Taxonomy" id="200917"/>
    <lineage>
        <taxon>Eukaryota</taxon>
        <taxon>Metazoa</taxon>
        <taxon>Ecdysozoa</taxon>
        <taxon>Arthropoda</taxon>
        <taxon>Hexapoda</taxon>
        <taxon>Insecta</taxon>
        <taxon>Pterygota</taxon>
        <taxon>Neoptera</taxon>
        <taxon>Endopterygota</taxon>
        <taxon>Coleoptera</taxon>
        <taxon>Polyphaga</taxon>
        <taxon>Cucujiformia</taxon>
        <taxon>Chrysomeloidea</taxon>
        <taxon>Chrysomelidae</taxon>
        <taxon>Bruchinae</taxon>
        <taxon>Bruchini</taxon>
        <taxon>Acanthoscelides</taxon>
    </lineage>
</organism>
<evidence type="ECO:0000313" key="8">
    <source>
        <dbReference type="EMBL" id="CAH1963205.1"/>
    </source>
</evidence>
<protein>
    <recommendedName>
        <fullName evidence="6">Carboxylic ester hydrolase</fullName>
        <ecNumber evidence="6">3.1.1.-</ecNumber>
    </recommendedName>
</protein>
<dbReference type="Pfam" id="PF00135">
    <property type="entry name" value="COesterase"/>
    <property type="match status" value="1"/>
</dbReference>
<dbReference type="EMBL" id="CAKOFQ010006706">
    <property type="protein sequence ID" value="CAH1963205.1"/>
    <property type="molecule type" value="Genomic_DNA"/>
</dbReference>
<evidence type="ECO:0000256" key="4">
    <source>
        <dbReference type="ARBA" id="ARBA00023157"/>
    </source>
</evidence>
<dbReference type="AlphaFoldDB" id="A0A9P0P1K4"/>
<keyword evidence="3 6" id="KW-0378">Hydrolase</keyword>
<dbReference type="InterPro" id="IPR019819">
    <property type="entry name" value="Carboxylesterase_B_CS"/>
</dbReference>
<dbReference type="Proteomes" id="UP001152888">
    <property type="component" value="Unassembled WGS sequence"/>
</dbReference>
<keyword evidence="5" id="KW-0325">Glycoprotein</keyword>
<evidence type="ECO:0000256" key="6">
    <source>
        <dbReference type="RuleBase" id="RU361235"/>
    </source>
</evidence>
<keyword evidence="9" id="KW-1185">Reference proteome</keyword>
<dbReference type="InterPro" id="IPR029058">
    <property type="entry name" value="AB_hydrolase_fold"/>
</dbReference>
<dbReference type="PROSITE" id="PS00122">
    <property type="entry name" value="CARBOXYLESTERASE_B_1"/>
    <property type="match status" value="1"/>
</dbReference>
<evidence type="ECO:0000256" key="2">
    <source>
        <dbReference type="ARBA" id="ARBA00022487"/>
    </source>
</evidence>
<evidence type="ECO:0000256" key="1">
    <source>
        <dbReference type="ARBA" id="ARBA00005964"/>
    </source>
</evidence>
<keyword evidence="4" id="KW-1015">Disulfide bond</keyword>
<gene>
    <name evidence="8" type="ORF">ACAOBT_LOCUS5069</name>
</gene>
<dbReference type="Gene3D" id="3.40.50.1820">
    <property type="entry name" value="alpha/beta hydrolase"/>
    <property type="match status" value="1"/>
</dbReference>
<dbReference type="InterPro" id="IPR002018">
    <property type="entry name" value="CarbesteraseB"/>
</dbReference>
<comment type="caution">
    <text evidence="8">The sequence shown here is derived from an EMBL/GenBank/DDBJ whole genome shotgun (WGS) entry which is preliminary data.</text>
</comment>
<evidence type="ECO:0000313" key="9">
    <source>
        <dbReference type="Proteomes" id="UP001152888"/>
    </source>
</evidence>